<name>A0A1Y5F8A4_9BACT</name>
<proteinExistence type="predicted"/>
<dbReference type="SUPFAM" id="SSF102114">
    <property type="entry name" value="Radical SAM enzymes"/>
    <property type="match status" value="1"/>
</dbReference>
<comment type="caution">
    <text evidence="9">The sequence shown here is derived from an EMBL/GenBank/DDBJ whole genome shotgun (WGS) entry which is preliminary data.</text>
</comment>
<dbReference type="PANTHER" id="PTHR43787">
    <property type="entry name" value="FEMO COFACTOR BIOSYNTHESIS PROTEIN NIFB-RELATED"/>
    <property type="match status" value="1"/>
</dbReference>
<evidence type="ECO:0000259" key="7">
    <source>
        <dbReference type="Pfam" id="PF04055"/>
    </source>
</evidence>
<feature type="domain" description="Radical SAM core" evidence="7">
    <location>
        <begin position="15"/>
        <end position="119"/>
    </location>
</feature>
<protein>
    <submittedName>
        <fullName evidence="9">Uncharacterized protein</fullName>
    </submittedName>
</protein>
<dbReference type="PANTHER" id="PTHR43787:SF10">
    <property type="entry name" value="COFACTOR MODIFYING PROTEIN"/>
    <property type="match status" value="1"/>
</dbReference>
<dbReference type="InterPro" id="IPR000385">
    <property type="entry name" value="MoaA_NifB_PqqE_Fe-S-bd_CS"/>
</dbReference>
<evidence type="ECO:0000256" key="5">
    <source>
        <dbReference type="ARBA" id="ARBA00023004"/>
    </source>
</evidence>
<dbReference type="Pfam" id="PF04055">
    <property type="entry name" value="Radical_SAM"/>
    <property type="match status" value="1"/>
</dbReference>
<evidence type="ECO:0000256" key="4">
    <source>
        <dbReference type="ARBA" id="ARBA00022723"/>
    </source>
</evidence>
<accession>A0A1Y5F8A4</accession>
<dbReference type="Pfam" id="PF13186">
    <property type="entry name" value="SPASM"/>
    <property type="match status" value="1"/>
</dbReference>
<comment type="cofactor">
    <cofactor evidence="1">
        <name>[4Fe-4S] cluster</name>
        <dbReference type="ChEBI" id="CHEBI:49883"/>
    </cofactor>
</comment>
<evidence type="ECO:0000313" key="9">
    <source>
        <dbReference type="EMBL" id="OUR93628.1"/>
    </source>
</evidence>
<dbReference type="InterPro" id="IPR023885">
    <property type="entry name" value="4Fe4S-binding_SPASM_dom"/>
</dbReference>
<dbReference type="InterPro" id="IPR013785">
    <property type="entry name" value="Aldolase_TIM"/>
</dbReference>
<dbReference type="InterPro" id="IPR058240">
    <property type="entry name" value="rSAM_sf"/>
</dbReference>
<dbReference type="GO" id="GO:0046872">
    <property type="term" value="F:metal ion binding"/>
    <property type="evidence" value="ECO:0007669"/>
    <property type="project" value="UniProtKB-KW"/>
</dbReference>
<organism evidence="9 10">
    <name type="scientific">Halobacteriovorax marinus</name>
    <dbReference type="NCBI Taxonomy" id="97084"/>
    <lineage>
        <taxon>Bacteria</taxon>
        <taxon>Pseudomonadati</taxon>
        <taxon>Bdellovibrionota</taxon>
        <taxon>Bacteriovoracia</taxon>
        <taxon>Bacteriovoracales</taxon>
        <taxon>Halobacteriovoraceae</taxon>
        <taxon>Halobacteriovorax</taxon>
    </lineage>
</organism>
<dbReference type="GO" id="GO:0051539">
    <property type="term" value="F:4 iron, 4 sulfur cluster binding"/>
    <property type="evidence" value="ECO:0007669"/>
    <property type="project" value="UniProtKB-KW"/>
</dbReference>
<evidence type="ECO:0000256" key="1">
    <source>
        <dbReference type="ARBA" id="ARBA00001966"/>
    </source>
</evidence>
<keyword evidence="2" id="KW-0004">4Fe-4S</keyword>
<keyword evidence="4" id="KW-0479">Metal-binding</keyword>
<dbReference type="GO" id="GO:0003824">
    <property type="term" value="F:catalytic activity"/>
    <property type="evidence" value="ECO:0007669"/>
    <property type="project" value="InterPro"/>
</dbReference>
<dbReference type="Gene3D" id="3.20.20.70">
    <property type="entry name" value="Aldolase class I"/>
    <property type="match status" value="1"/>
</dbReference>
<dbReference type="EMBL" id="MAAO01000015">
    <property type="protein sequence ID" value="OUR93628.1"/>
    <property type="molecule type" value="Genomic_DNA"/>
</dbReference>
<evidence type="ECO:0000313" key="10">
    <source>
        <dbReference type="Proteomes" id="UP000196531"/>
    </source>
</evidence>
<feature type="domain" description="4Fe4S-binding SPASM" evidence="8">
    <location>
        <begin position="175"/>
        <end position="243"/>
    </location>
</feature>
<dbReference type="PROSITE" id="PS01305">
    <property type="entry name" value="MOAA_NIFB_PQQE"/>
    <property type="match status" value="1"/>
</dbReference>
<dbReference type="SFLD" id="SFLDS00029">
    <property type="entry name" value="Radical_SAM"/>
    <property type="match status" value="1"/>
</dbReference>
<dbReference type="NCBIfam" id="TIGR04085">
    <property type="entry name" value="rSAM_more_4Fe4S"/>
    <property type="match status" value="1"/>
</dbReference>
<dbReference type="InterPro" id="IPR007197">
    <property type="entry name" value="rSAM"/>
</dbReference>
<evidence type="ECO:0000256" key="3">
    <source>
        <dbReference type="ARBA" id="ARBA00022691"/>
    </source>
</evidence>
<evidence type="ECO:0000256" key="2">
    <source>
        <dbReference type="ARBA" id="ARBA00022485"/>
    </source>
</evidence>
<dbReference type="AlphaFoldDB" id="A0A1Y5F8A4"/>
<gene>
    <name evidence="9" type="ORF">A9Q84_19355</name>
</gene>
<dbReference type="SFLD" id="SFLDG01067">
    <property type="entry name" value="SPASM/twitch_domain_containing"/>
    <property type="match status" value="1"/>
</dbReference>
<sequence length="247" mass="28522">MIELSKDQFSAVEIEINSNCNMSCSYCPNSGHARIEQGEMDPALFERIMVQLRDINFKGRISYHFYNEPLLCKNLDLFVQMTRGYLPACVIVIYSNGTLLTEKKMKSLLELGVTSFYITKHEDVKKGYVFAKTYDSLSPELRNKIHYQNFKEINFSNRAGILTDIATDDVSAIPCFLPLYLMVITLKGNILPCYEDFYQKLSMGNIHEEGILDIWNSKKYKDFRETLKKKNGRKSNETCKGCTCVRF</sequence>
<keyword evidence="5" id="KW-0408">Iron</keyword>
<keyword evidence="3" id="KW-0949">S-adenosyl-L-methionine</keyword>
<evidence type="ECO:0000256" key="6">
    <source>
        <dbReference type="ARBA" id="ARBA00023014"/>
    </source>
</evidence>
<reference evidence="10" key="1">
    <citation type="journal article" date="2017" name="Proc. Natl. Acad. Sci. U.S.A.">
        <title>Simulation of Deepwater Horizon oil plume reveals substrate specialization within a complex community of hydrocarbon-degraders.</title>
        <authorList>
            <person name="Hu P."/>
            <person name="Dubinsky E.A."/>
            <person name="Probst A.J."/>
            <person name="Wang J."/>
            <person name="Sieber C.M.K."/>
            <person name="Tom L.M."/>
            <person name="Gardinali P."/>
            <person name="Banfield J.F."/>
            <person name="Atlas R.M."/>
            <person name="Andersen G.L."/>
        </authorList>
    </citation>
    <scope>NUCLEOTIDE SEQUENCE [LARGE SCALE GENOMIC DNA]</scope>
</reference>
<keyword evidence="6" id="KW-0411">Iron-sulfur</keyword>
<dbReference type="Proteomes" id="UP000196531">
    <property type="component" value="Unassembled WGS sequence"/>
</dbReference>
<evidence type="ECO:0000259" key="8">
    <source>
        <dbReference type="Pfam" id="PF13186"/>
    </source>
</evidence>